<evidence type="ECO:0000313" key="2">
    <source>
        <dbReference type="EMBL" id="KAJ4443706.1"/>
    </source>
</evidence>
<organism evidence="2 3">
    <name type="scientific">Periplaneta americana</name>
    <name type="common">American cockroach</name>
    <name type="synonym">Blatta americana</name>
    <dbReference type="NCBI Taxonomy" id="6978"/>
    <lineage>
        <taxon>Eukaryota</taxon>
        <taxon>Metazoa</taxon>
        <taxon>Ecdysozoa</taxon>
        <taxon>Arthropoda</taxon>
        <taxon>Hexapoda</taxon>
        <taxon>Insecta</taxon>
        <taxon>Pterygota</taxon>
        <taxon>Neoptera</taxon>
        <taxon>Polyneoptera</taxon>
        <taxon>Dictyoptera</taxon>
        <taxon>Blattodea</taxon>
        <taxon>Blattoidea</taxon>
        <taxon>Blattidae</taxon>
        <taxon>Blattinae</taxon>
        <taxon>Periplaneta</taxon>
    </lineage>
</organism>
<evidence type="ECO:0000313" key="3">
    <source>
        <dbReference type="Proteomes" id="UP001148838"/>
    </source>
</evidence>
<proteinExistence type="predicted"/>
<comment type="caution">
    <text evidence="2">The sequence shown here is derived from an EMBL/GenBank/DDBJ whole genome shotgun (WGS) entry which is preliminary data.</text>
</comment>
<dbReference type="Proteomes" id="UP001148838">
    <property type="component" value="Unassembled WGS sequence"/>
</dbReference>
<feature type="region of interest" description="Disordered" evidence="1">
    <location>
        <begin position="41"/>
        <end position="69"/>
    </location>
</feature>
<sequence length="146" mass="16563">MDLREVGYDDRDWINLAQDRDRWRAYAYRICIMIRASPFTHHSAPSPPGTRAMDNNVKLSAGRSHDNPNPVSRIFNEIMGEAAGRLVPLLPSRRGRLVPLNAAEDLGDRQSKYGKRHDSVTLHSPELTDTIAYIDSSSFLERHNHA</sequence>
<keyword evidence="3" id="KW-1185">Reference proteome</keyword>
<protein>
    <submittedName>
        <fullName evidence="2">Uncharacterized protein</fullName>
    </submittedName>
</protein>
<name>A0ABQ8TCA0_PERAM</name>
<reference evidence="2 3" key="1">
    <citation type="journal article" date="2022" name="Allergy">
        <title>Genome assembly and annotation of Periplaneta americana reveal a comprehensive cockroach allergen profile.</title>
        <authorList>
            <person name="Wang L."/>
            <person name="Xiong Q."/>
            <person name="Saelim N."/>
            <person name="Wang L."/>
            <person name="Nong W."/>
            <person name="Wan A.T."/>
            <person name="Shi M."/>
            <person name="Liu X."/>
            <person name="Cao Q."/>
            <person name="Hui J.H.L."/>
            <person name="Sookrung N."/>
            <person name="Leung T.F."/>
            <person name="Tungtrongchitr A."/>
            <person name="Tsui S.K.W."/>
        </authorList>
    </citation>
    <scope>NUCLEOTIDE SEQUENCE [LARGE SCALE GENOMIC DNA]</scope>
    <source>
        <strain evidence="2">PWHHKU_190912</strain>
    </source>
</reference>
<dbReference type="EMBL" id="JAJSOF020000013">
    <property type="protein sequence ID" value="KAJ4443706.1"/>
    <property type="molecule type" value="Genomic_DNA"/>
</dbReference>
<gene>
    <name evidence="2" type="ORF">ANN_05381</name>
</gene>
<evidence type="ECO:0000256" key="1">
    <source>
        <dbReference type="SAM" id="MobiDB-lite"/>
    </source>
</evidence>
<accession>A0ABQ8TCA0</accession>